<dbReference type="EMBL" id="FWWU01000005">
    <property type="protein sequence ID" value="SMB81969.1"/>
    <property type="molecule type" value="Genomic_DNA"/>
</dbReference>
<name>A0A1W1ULU6_9DEIO</name>
<dbReference type="STRING" id="695939.SAMN00790413_04793"/>
<gene>
    <name evidence="1" type="ORF">SAMN00790413_04793</name>
</gene>
<evidence type="ECO:0000313" key="1">
    <source>
        <dbReference type="EMBL" id="SMB81969.1"/>
    </source>
</evidence>
<proteinExistence type="predicted"/>
<accession>A0A1W1ULU6</accession>
<dbReference type="OrthoDB" id="9812056at2"/>
<dbReference type="RefSeq" id="WP_084046102.1">
    <property type="nucleotide sequence ID" value="NZ_FWWU01000005.1"/>
</dbReference>
<evidence type="ECO:0000313" key="2">
    <source>
        <dbReference type="Proteomes" id="UP000192582"/>
    </source>
</evidence>
<sequence length="171" mass="18534">MTSRNADLVQAILHARQSTGVLIFITPPSLKPSKRQVIIQGELLPPPMPPSTVPLANPELEGLLMHLLPRILTGLEQARSASGPKLSMTEALSFPTTVIALISLAVHRGAPEVRGRNARTLVTLIFRVMYGRYVVPTLPLWLRPIAPLLMSSAVAGLEGHYRGLIQGGDDR</sequence>
<dbReference type="AlphaFoldDB" id="A0A1W1ULU6"/>
<dbReference type="Proteomes" id="UP000192582">
    <property type="component" value="Unassembled WGS sequence"/>
</dbReference>
<organism evidence="1 2">
    <name type="scientific">Deinococcus hopiensis KR-140</name>
    <dbReference type="NCBI Taxonomy" id="695939"/>
    <lineage>
        <taxon>Bacteria</taxon>
        <taxon>Thermotogati</taxon>
        <taxon>Deinococcota</taxon>
        <taxon>Deinococci</taxon>
        <taxon>Deinococcales</taxon>
        <taxon>Deinococcaceae</taxon>
        <taxon>Deinococcus</taxon>
    </lineage>
</organism>
<protein>
    <submittedName>
        <fullName evidence="1">Uncharacterized protein</fullName>
    </submittedName>
</protein>
<reference evidence="1 2" key="1">
    <citation type="submission" date="2017-04" db="EMBL/GenBank/DDBJ databases">
        <authorList>
            <person name="Afonso C.L."/>
            <person name="Miller P.J."/>
            <person name="Scott M.A."/>
            <person name="Spackman E."/>
            <person name="Goraichik I."/>
            <person name="Dimitrov K.M."/>
            <person name="Suarez D.L."/>
            <person name="Swayne D.E."/>
        </authorList>
    </citation>
    <scope>NUCLEOTIDE SEQUENCE [LARGE SCALE GENOMIC DNA]</scope>
    <source>
        <strain evidence="1 2">KR-140</strain>
    </source>
</reference>
<keyword evidence="2" id="KW-1185">Reference proteome</keyword>